<dbReference type="Proteomes" id="UP001437256">
    <property type="component" value="Unassembled WGS sequence"/>
</dbReference>
<sequence>MGFTHPVAIHTTTSVGHPSQYSSWYQSRQVSNSIYSWWPDCNWCSAGGRNHLAHSGPSSNDSDEASSPQRDRNEDGEDDPPDDDYYTDGLGSDTSASREKRSNHVFPPAPLRHRLIRVRRSASNLPSTSTSSTSLSTSLGALLLALDDTLPLPQAPLGDPLPFTVSGTPTTSRSAAERTAGTAQPAQNAVRTKRPSCTPSPTSSMAPSATWTTCPYVNRDGQVNPDVRRVKDPGTMNNAGQSTLYNAMAYAFTQDPVYSKTVAAFVYTLLLDPKSRMNPHANYGQIVRGPGPAGSTGSFTGILDMRGMVKIYNAVGIVKAFNSPHWTNEMDRAFKNWVRAWVTWMSTSDLGKKAGTRPNNHCTFYAYQVAGARLAMGDIQGARQTIRGFLGSCFQEQISASGEQPYEAVRTRPYHYRCFNLEGLFVSIILLLLMATKPYHEPLQALAKLSDEAGGEDMWSAKSKHGGTLKKALDYTMSMDPKREDVGQILPLVAAGRIAFGDPDGKYASFLERHSRNYRSKPYWYYNQPNAFPNARTSRGKRQVTWGRDDTDLPVVRVKKDSIPFTCPAIFEVETCVELDLGFCVTCEVLRPFFI</sequence>
<dbReference type="SUPFAM" id="SSF48230">
    <property type="entry name" value="Chondroitin AC/alginate lyase"/>
    <property type="match status" value="1"/>
</dbReference>
<evidence type="ECO:0000256" key="1">
    <source>
        <dbReference type="ARBA" id="ARBA00022729"/>
    </source>
</evidence>
<name>A0ABR3AHQ6_9AGAR</name>
<proteinExistence type="predicted"/>
<feature type="domain" description="Alginate lyase" evidence="4">
    <location>
        <begin position="195"/>
        <end position="478"/>
    </location>
</feature>
<reference evidence="5 6" key="1">
    <citation type="submission" date="2024-05" db="EMBL/GenBank/DDBJ databases">
        <title>A draft genome resource for the thread blight pathogen Marasmius tenuissimus strain MS-2.</title>
        <authorList>
            <person name="Yulfo-Soto G.E."/>
            <person name="Baruah I.K."/>
            <person name="Amoako-Attah I."/>
            <person name="Bukari Y."/>
            <person name="Meinhardt L.W."/>
            <person name="Bailey B.A."/>
            <person name="Cohen S.P."/>
        </authorList>
    </citation>
    <scope>NUCLEOTIDE SEQUENCE [LARGE SCALE GENOMIC DNA]</scope>
    <source>
        <strain evidence="5 6">MS-2</strain>
    </source>
</reference>
<accession>A0ABR3AHQ6</accession>
<organism evidence="5 6">
    <name type="scientific">Marasmius tenuissimus</name>
    <dbReference type="NCBI Taxonomy" id="585030"/>
    <lineage>
        <taxon>Eukaryota</taxon>
        <taxon>Fungi</taxon>
        <taxon>Dikarya</taxon>
        <taxon>Basidiomycota</taxon>
        <taxon>Agaricomycotina</taxon>
        <taxon>Agaricomycetes</taxon>
        <taxon>Agaricomycetidae</taxon>
        <taxon>Agaricales</taxon>
        <taxon>Marasmiineae</taxon>
        <taxon>Marasmiaceae</taxon>
        <taxon>Marasmius</taxon>
    </lineage>
</organism>
<keyword evidence="1" id="KW-0732">Signal</keyword>
<evidence type="ECO:0000256" key="3">
    <source>
        <dbReference type="SAM" id="MobiDB-lite"/>
    </source>
</evidence>
<dbReference type="Gene3D" id="1.50.10.100">
    <property type="entry name" value="Chondroitin AC/alginate lyase"/>
    <property type="match status" value="1"/>
</dbReference>
<feature type="compositionally biased region" description="Polar residues" evidence="3">
    <location>
        <begin position="165"/>
        <end position="174"/>
    </location>
</feature>
<evidence type="ECO:0000313" key="6">
    <source>
        <dbReference type="Proteomes" id="UP001437256"/>
    </source>
</evidence>
<keyword evidence="2" id="KW-0456">Lyase</keyword>
<evidence type="ECO:0000256" key="2">
    <source>
        <dbReference type="ARBA" id="ARBA00023239"/>
    </source>
</evidence>
<evidence type="ECO:0000259" key="4">
    <source>
        <dbReference type="Pfam" id="PF05426"/>
    </source>
</evidence>
<feature type="region of interest" description="Disordered" evidence="3">
    <location>
        <begin position="53"/>
        <end position="114"/>
    </location>
</feature>
<dbReference type="Pfam" id="PF05426">
    <property type="entry name" value="Alginate_lyase"/>
    <property type="match status" value="1"/>
</dbReference>
<dbReference type="EMBL" id="JBBXMP010000002">
    <property type="protein sequence ID" value="KAL0072117.1"/>
    <property type="molecule type" value="Genomic_DNA"/>
</dbReference>
<evidence type="ECO:0000313" key="5">
    <source>
        <dbReference type="EMBL" id="KAL0072117.1"/>
    </source>
</evidence>
<protein>
    <recommendedName>
        <fullName evidence="4">Alginate lyase domain-containing protein</fullName>
    </recommendedName>
</protein>
<feature type="compositionally biased region" description="Polar residues" evidence="3">
    <location>
        <begin position="181"/>
        <end position="190"/>
    </location>
</feature>
<dbReference type="InterPro" id="IPR008397">
    <property type="entry name" value="Alginate_lyase_dom"/>
</dbReference>
<feature type="compositionally biased region" description="Polar residues" evidence="3">
    <location>
        <begin position="56"/>
        <end position="68"/>
    </location>
</feature>
<comment type="caution">
    <text evidence="5">The sequence shown here is derived from an EMBL/GenBank/DDBJ whole genome shotgun (WGS) entry which is preliminary data.</text>
</comment>
<feature type="compositionally biased region" description="Acidic residues" evidence="3">
    <location>
        <begin position="74"/>
        <end position="86"/>
    </location>
</feature>
<feature type="region of interest" description="Disordered" evidence="3">
    <location>
        <begin position="165"/>
        <end position="205"/>
    </location>
</feature>
<feature type="compositionally biased region" description="Low complexity" evidence="3">
    <location>
        <begin position="195"/>
        <end position="205"/>
    </location>
</feature>
<gene>
    <name evidence="5" type="ORF">AAF712_001040</name>
</gene>
<keyword evidence="6" id="KW-1185">Reference proteome</keyword>
<dbReference type="InterPro" id="IPR008929">
    <property type="entry name" value="Chondroitin_lyas"/>
</dbReference>